<dbReference type="SUPFAM" id="SSF53756">
    <property type="entry name" value="UDP-Glycosyltransferase/glycogen phosphorylase"/>
    <property type="match status" value="1"/>
</dbReference>
<gene>
    <name evidence="8" type="primary">glgA</name>
    <name evidence="11" type="ORF">BV87_11450</name>
</gene>
<evidence type="ECO:0000259" key="9">
    <source>
        <dbReference type="Pfam" id="PF00534"/>
    </source>
</evidence>
<organism evidence="11 12">
    <name type="scientific">Sphingobium yanoikuyae</name>
    <name type="common">Sphingomonas yanoikuyae</name>
    <dbReference type="NCBI Taxonomy" id="13690"/>
    <lineage>
        <taxon>Bacteria</taxon>
        <taxon>Pseudomonadati</taxon>
        <taxon>Pseudomonadota</taxon>
        <taxon>Alphaproteobacteria</taxon>
        <taxon>Sphingomonadales</taxon>
        <taxon>Sphingomonadaceae</taxon>
        <taxon>Sphingobium</taxon>
    </lineage>
</organism>
<dbReference type="PANTHER" id="PTHR45825">
    <property type="entry name" value="GRANULE-BOUND STARCH SYNTHASE 1, CHLOROPLASTIC/AMYLOPLASTIC"/>
    <property type="match status" value="1"/>
</dbReference>
<feature type="domain" description="Glycosyl transferase family 1" evidence="9">
    <location>
        <begin position="287"/>
        <end position="444"/>
    </location>
</feature>
<dbReference type="NCBIfam" id="TIGR02095">
    <property type="entry name" value="glgA"/>
    <property type="match status" value="1"/>
</dbReference>
<accession>A0A0J9D399</accession>
<evidence type="ECO:0000256" key="3">
    <source>
        <dbReference type="ARBA" id="ARBA00004964"/>
    </source>
</evidence>
<evidence type="ECO:0000313" key="12">
    <source>
        <dbReference type="Proteomes" id="UP000037029"/>
    </source>
</evidence>
<dbReference type="Pfam" id="PF08323">
    <property type="entry name" value="Glyco_transf_5"/>
    <property type="match status" value="1"/>
</dbReference>
<dbReference type="Pfam" id="PF00534">
    <property type="entry name" value="Glycos_transf_1"/>
    <property type="match status" value="1"/>
</dbReference>
<reference evidence="11 12" key="1">
    <citation type="submission" date="2017-04" db="EMBL/GenBank/DDBJ databases">
        <title>Characterization, genome and methylation analysis of a phthalic acid esters degrading strain Sphingobium yanoikuyae SHJ.</title>
        <authorList>
            <person name="Feng L."/>
        </authorList>
    </citation>
    <scope>NUCLEOTIDE SEQUENCE [LARGE SCALE GENOMIC DNA]</scope>
    <source>
        <strain evidence="11 12">SHJ</strain>
    </source>
</reference>
<evidence type="ECO:0000256" key="7">
    <source>
        <dbReference type="ARBA" id="ARBA00023056"/>
    </source>
</evidence>
<dbReference type="RefSeq" id="WP_048937288.1">
    <property type="nucleotide sequence ID" value="NZ_CP020925.1"/>
</dbReference>
<evidence type="ECO:0000313" key="11">
    <source>
        <dbReference type="EMBL" id="ATP18960.1"/>
    </source>
</evidence>
<dbReference type="PANTHER" id="PTHR45825:SF11">
    <property type="entry name" value="ALPHA AMYLASE DOMAIN-CONTAINING PROTEIN"/>
    <property type="match status" value="1"/>
</dbReference>
<evidence type="ECO:0000256" key="5">
    <source>
        <dbReference type="ARBA" id="ARBA00022676"/>
    </source>
</evidence>
<dbReference type="AlphaFoldDB" id="A0A0J9D399"/>
<dbReference type="HAMAP" id="MF_00484">
    <property type="entry name" value="Glycogen_synth"/>
    <property type="match status" value="1"/>
</dbReference>
<evidence type="ECO:0000256" key="2">
    <source>
        <dbReference type="ARBA" id="ARBA00002764"/>
    </source>
</evidence>
<dbReference type="UniPathway" id="UPA00164"/>
<dbReference type="InterPro" id="IPR013534">
    <property type="entry name" value="Starch_synth_cat_dom"/>
</dbReference>
<name>A0A0J9D399_SPHYA</name>
<comment type="function">
    <text evidence="2 8">Synthesizes alpha-1,4-glucan chains using ADP-glucose.</text>
</comment>
<evidence type="ECO:0000256" key="8">
    <source>
        <dbReference type="HAMAP-Rule" id="MF_00484"/>
    </source>
</evidence>
<comment type="similarity">
    <text evidence="4 8">Belongs to the glycosyltransferase 1 family. Bacterial/plant glycogen synthase subfamily.</text>
</comment>
<dbReference type="NCBIfam" id="NF001899">
    <property type="entry name" value="PRK00654.1-2"/>
    <property type="match status" value="1"/>
</dbReference>
<dbReference type="EMBL" id="CP020925">
    <property type="protein sequence ID" value="ATP18960.1"/>
    <property type="molecule type" value="Genomic_DNA"/>
</dbReference>
<comment type="pathway">
    <text evidence="3 8">Glycan biosynthesis; glycogen biosynthesis.</text>
</comment>
<dbReference type="GO" id="GO:0005978">
    <property type="term" value="P:glycogen biosynthetic process"/>
    <property type="evidence" value="ECO:0007669"/>
    <property type="project" value="UniProtKB-UniRule"/>
</dbReference>
<dbReference type="GO" id="GO:0009011">
    <property type="term" value="F:alpha-1,4-glucan glucosyltransferase (ADP-glucose donor) activity"/>
    <property type="evidence" value="ECO:0007669"/>
    <property type="project" value="UniProtKB-UniRule"/>
</dbReference>
<dbReference type="Gene3D" id="3.40.50.2000">
    <property type="entry name" value="Glycogen Phosphorylase B"/>
    <property type="match status" value="2"/>
</dbReference>
<evidence type="ECO:0000256" key="1">
    <source>
        <dbReference type="ARBA" id="ARBA00001478"/>
    </source>
</evidence>
<dbReference type="EC" id="2.4.1.21" evidence="8"/>
<dbReference type="InterPro" id="IPR011835">
    <property type="entry name" value="GS/SS"/>
</dbReference>
<keyword evidence="5 8" id="KW-0328">Glycosyltransferase</keyword>
<dbReference type="GO" id="GO:0004373">
    <property type="term" value="F:alpha-1,4-glucan glucosyltransferase (UDP-glucose donor) activity"/>
    <property type="evidence" value="ECO:0007669"/>
    <property type="project" value="InterPro"/>
</dbReference>
<comment type="catalytic activity">
    <reaction evidence="1 8">
        <text>[(1-&gt;4)-alpha-D-glucosyl](n) + ADP-alpha-D-glucose = [(1-&gt;4)-alpha-D-glucosyl](n+1) + ADP + H(+)</text>
        <dbReference type="Rhea" id="RHEA:18189"/>
        <dbReference type="Rhea" id="RHEA-COMP:9584"/>
        <dbReference type="Rhea" id="RHEA-COMP:9587"/>
        <dbReference type="ChEBI" id="CHEBI:15378"/>
        <dbReference type="ChEBI" id="CHEBI:15444"/>
        <dbReference type="ChEBI" id="CHEBI:57498"/>
        <dbReference type="ChEBI" id="CHEBI:456216"/>
        <dbReference type="EC" id="2.4.1.21"/>
    </reaction>
</comment>
<dbReference type="Proteomes" id="UP000037029">
    <property type="component" value="Chromosome"/>
</dbReference>
<evidence type="ECO:0000256" key="6">
    <source>
        <dbReference type="ARBA" id="ARBA00022679"/>
    </source>
</evidence>
<dbReference type="CDD" id="cd03791">
    <property type="entry name" value="GT5_Glycogen_synthase_DULL1-like"/>
    <property type="match status" value="1"/>
</dbReference>
<feature type="domain" description="Starch synthase catalytic" evidence="10">
    <location>
        <begin position="4"/>
        <end position="237"/>
    </location>
</feature>
<evidence type="ECO:0000259" key="10">
    <source>
        <dbReference type="Pfam" id="PF08323"/>
    </source>
</evidence>
<dbReference type="GO" id="GO:0005829">
    <property type="term" value="C:cytosol"/>
    <property type="evidence" value="ECO:0007669"/>
    <property type="project" value="TreeGrafter"/>
</dbReference>
<protein>
    <recommendedName>
        <fullName evidence="8">Glycogen synthase</fullName>
        <ecNumber evidence="8">2.4.1.21</ecNumber>
    </recommendedName>
    <alternativeName>
        <fullName evidence="8">Starch [bacterial glycogen] synthase</fullName>
    </alternativeName>
</protein>
<dbReference type="InterPro" id="IPR001296">
    <property type="entry name" value="Glyco_trans_1"/>
</dbReference>
<keyword evidence="6 8" id="KW-0808">Transferase</keyword>
<sequence>MKMKLLSVASEIYPLIKTGGLADVVGALPGALAGHDVETRTLVPGYPSVLSKLGKAKAVRRYDKLFGAPATVLAGKVGDLDLLVLDAPDFYAREGGPYGDHGGNDWGDNWRRFAALARVGADIAAEGVKGWVPDIVHVHDWQAAMTAAYMRFGPAHAVPRVVTIHNLAFQGRFGPEIFAQLGLPAEAWGMDGVEYYGGTGFLKAGLVSADAITTVSPTYAEEIRSPVHGMGLDGLINGRSDKLHGILNGVDTDIWNPAEDELIARRYSARALSGRSANRRALEKRFGLQRDDAPIFVIISRLTWQKGMDLMMNAIDHLVGLGAKLAVLGSGDHALEGGFLAAADRHCGRVGVQIGYDEPLSHLLQAGGDAILIPSRFEPCGLTQLYGLRYGCVPVVARVGGLADTVIDANEAAVSAAVATGILFAGDDTLALHGAIARTVRLHGEPEAWQAMQRAGMRADFSWTHSAARYAALYRSLLEREAA</sequence>
<evidence type="ECO:0000256" key="4">
    <source>
        <dbReference type="ARBA" id="ARBA00010281"/>
    </source>
</evidence>
<keyword evidence="7 8" id="KW-0320">Glycogen biosynthesis</keyword>
<proteinExistence type="inferred from homology"/>
<feature type="binding site" evidence="8">
    <location>
        <position position="17"/>
    </location>
    <ligand>
        <name>ADP-alpha-D-glucose</name>
        <dbReference type="ChEBI" id="CHEBI:57498"/>
    </ligand>
</feature>